<dbReference type="InterPro" id="IPR026055">
    <property type="entry name" value="FAR"/>
</dbReference>
<dbReference type="SUPFAM" id="SSF51735">
    <property type="entry name" value="NAD(P)-binding Rossmann-fold domains"/>
    <property type="match status" value="1"/>
</dbReference>
<comment type="catalytic activity">
    <reaction evidence="9 10">
        <text>a long-chain fatty acyl-CoA + 2 NADPH + 2 H(+) = a long-chain primary fatty alcohol + 2 NADP(+) + CoA</text>
        <dbReference type="Rhea" id="RHEA:52716"/>
        <dbReference type="ChEBI" id="CHEBI:15378"/>
        <dbReference type="ChEBI" id="CHEBI:57287"/>
        <dbReference type="ChEBI" id="CHEBI:57783"/>
        <dbReference type="ChEBI" id="CHEBI:58349"/>
        <dbReference type="ChEBI" id="CHEBI:77396"/>
        <dbReference type="ChEBI" id="CHEBI:83139"/>
        <dbReference type="EC" id="1.2.1.84"/>
    </reaction>
</comment>
<dbReference type="GO" id="GO:0005777">
    <property type="term" value="C:peroxisome"/>
    <property type="evidence" value="ECO:0007669"/>
    <property type="project" value="TreeGrafter"/>
</dbReference>
<keyword evidence="10" id="KW-0560">Oxidoreductase</keyword>
<proteinExistence type="inferred from homology"/>
<dbReference type="InParanoid" id="A0A7E5VWL4"/>
<dbReference type="OrthoDB" id="429813at2759"/>
<evidence type="ECO:0000256" key="1">
    <source>
        <dbReference type="ARBA" id="ARBA00004141"/>
    </source>
</evidence>
<evidence type="ECO:0000256" key="2">
    <source>
        <dbReference type="ARBA" id="ARBA00005928"/>
    </source>
</evidence>
<evidence type="ECO:0000256" key="3">
    <source>
        <dbReference type="ARBA" id="ARBA00022516"/>
    </source>
</evidence>
<dbReference type="KEGG" id="tnl:113497389"/>
<comment type="function">
    <text evidence="10">Catalyzes the reduction of fatty acyl-CoA to fatty alcohols.</text>
</comment>
<protein>
    <recommendedName>
        <fullName evidence="10">Fatty acyl-CoA reductase</fullName>
        <ecNumber evidence="10">1.2.1.84</ecNumber>
    </recommendedName>
</protein>
<dbReference type="CDD" id="cd05236">
    <property type="entry name" value="FAR-N_SDR_e"/>
    <property type="match status" value="1"/>
</dbReference>
<dbReference type="GO" id="GO:0102965">
    <property type="term" value="F:alcohol-forming long-chain fatty acyl-CoA reductase activity"/>
    <property type="evidence" value="ECO:0007669"/>
    <property type="project" value="UniProtKB-EC"/>
</dbReference>
<evidence type="ECO:0000256" key="5">
    <source>
        <dbReference type="ARBA" id="ARBA00022857"/>
    </source>
</evidence>
<keyword evidence="5 10" id="KW-0521">NADP</keyword>
<dbReference type="PANTHER" id="PTHR11011">
    <property type="entry name" value="MALE STERILITY PROTEIN 2-RELATED"/>
    <property type="match status" value="1"/>
</dbReference>
<dbReference type="RefSeq" id="XP_026732733.1">
    <property type="nucleotide sequence ID" value="XM_026876932.1"/>
</dbReference>
<comment type="subcellular location">
    <subcellularLocation>
        <location evidence="1">Membrane</location>
        <topology evidence="1">Multi-pass membrane protein</topology>
    </subcellularLocation>
</comment>
<dbReference type="InterPro" id="IPR036291">
    <property type="entry name" value="NAD(P)-bd_dom_sf"/>
</dbReference>
<dbReference type="Pfam" id="PF07993">
    <property type="entry name" value="NAD_binding_4"/>
    <property type="match status" value="1"/>
</dbReference>
<dbReference type="Proteomes" id="UP000322000">
    <property type="component" value="Chromosome 9"/>
</dbReference>
<evidence type="ECO:0000256" key="6">
    <source>
        <dbReference type="ARBA" id="ARBA00022989"/>
    </source>
</evidence>
<gene>
    <name evidence="13" type="primary">LOC113497389</name>
</gene>
<dbReference type="EC" id="1.2.1.84" evidence="10"/>
<dbReference type="Gene3D" id="3.40.50.720">
    <property type="entry name" value="NAD(P)-binding Rossmann-like Domain"/>
    <property type="match status" value="1"/>
</dbReference>
<evidence type="ECO:0000259" key="11">
    <source>
        <dbReference type="Pfam" id="PF07993"/>
    </source>
</evidence>
<dbReference type="PANTHER" id="PTHR11011:SF116">
    <property type="entry name" value="FATTY ACYL-COA REDUCTASE CG5065-RELATED"/>
    <property type="match status" value="1"/>
</dbReference>
<keyword evidence="4" id="KW-0812">Transmembrane</keyword>
<accession>A0A7E5VWL4</accession>
<evidence type="ECO:0000256" key="7">
    <source>
        <dbReference type="ARBA" id="ARBA00023098"/>
    </source>
</evidence>
<evidence type="ECO:0000313" key="13">
    <source>
        <dbReference type="RefSeq" id="XP_026732733.1"/>
    </source>
</evidence>
<organism evidence="12 13">
    <name type="scientific">Trichoplusia ni</name>
    <name type="common">Cabbage looper</name>
    <dbReference type="NCBI Taxonomy" id="7111"/>
    <lineage>
        <taxon>Eukaryota</taxon>
        <taxon>Metazoa</taxon>
        <taxon>Ecdysozoa</taxon>
        <taxon>Arthropoda</taxon>
        <taxon>Hexapoda</taxon>
        <taxon>Insecta</taxon>
        <taxon>Pterygota</taxon>
        <taxon>Neoptera</taxon>
        <taxon>Endopterygota</taxon>
        <taxon>Lepidoptera</taxon>
        <taxon>Glossata</taxon>
        <taxon>Ditrysia</taxon>
        <taxon>Noctuoidea</taxon>
        <taxon>Noctuidae</taxon>
        <taxon>Plusiinae</taxon>
        <taxon>Trichoplusia</taxon>
    </lineage>
</organism>
<comment type="similarity">
    <text evidence="2 10">Belongs to the fatty acyl-CoA reductase family.</text>
</comment>
<keyword evidence="6" id="KW-1133">Transmembrane helix</keyword>
<evidence type="ECO:0000256" key="4">
    <source>
        <dbReference type="ARBA" id="ARBA00022692"/>
    </source>
</evidence>
<evidence type="ECO:0000256" key="10">
    <source>
        <dbReference type="RuleBase" id="RU363097"/>
    </source>
</evidence>
<dbReference type="InterPro" id="IPR013120">
    <property type="entry name" value="FAR_NAD-bd"/>
</dbReference>
<keyword evidence="7 10" id="KW-0443">Lipid metabolism</keyword>
<keyword evidence="8" id="KW-0472">Membrane</keyword>
<sequence>MSGRLLLTKFSVVVLGNVKFGYNRGFATTALSSIDSKDRNVQSNNQPVSEFYAGKSVFITGGTGFLGKVVIEKLLDSCSKLDKIYVLVRDKKGQKVNERIKSVFENPLFSKIKESNPKLLDKIIPVTGDLTYPNFGLKPEDEKSLVDNVSVVFHSGATIRFDEPLPVAMRINFEGTRTMLNLCQRMKNIEAFVYVSTAFAHTDKRMLMETVYPPPKTLEEIYKFIEYHGGDKRETEKFISPKPNTYTFTKALSESYIGKNHGKVPAVIVRPSVVTPVKDGHAKGWLDNWFGMTPILFNAGKGWNRVVRADANTYVDFIPADYVANLSLIAAARAKNSRQIQVFNSVSTAENPMIWRETYKYFLDETVKIGKSKYYKVFRNIQVICTKTPKLSFVTYVGSDPAITLSEFGVVTSTTLLTLQ</sequence>
<feature type="domain" description="Thioester reductase (TE)" evidence="11">
    <location>
        <begin position="59"/>
        <end position="326"/>
    </location>
</feature>
<dbReference type="GO" id="GO:0016020">
    <property type="term" value="C:membrane"/>
    <property type="evidence" value="ECO:0007669"/>
    <property type="project" value="UniProtKB-SubCell"/>
</dbReference>
<dbReference type="GeneID" id="113497389"/>
<dbReference type="GO" id="GO:0080019">
    <property type="term" value="F:alcohol-forming very long-chain fatty acyl-CoA reductase activity"/>
    <property type="evidence" value="ECO:0007669"/>
    <property type="project" value="InterPro"/>
</dbReference>
<dbReference type="AlphaFoldDB" id="A0A7E5VWL4"/>
<evidence type="ECO:0000256" key="8">
    <source>
        <dbReference type="ARBA" id="ARBA00023136"/>
    </source>
</evidence>
<dbReference type="FunFam" id="3.40.50.720:FF:000143">
    <property type="entry name" value="Fatty acyl-CoA reductase"/>
    <property type="match status" value="1"/>
</dbReference>
<evidence type="ECO:0000256" key="9">
    <source>
        <dbReference type="ARBA" id="ARBA00052530"/>
    </source>
</evidence>
<evidence type="ECO:0000313" key="12">
    <source>
        <dbReference type="Proteomes" id="UP000322000"/>
    </source>
</evidence>
<dbReference type="GO" id="GO:0035336">
    <property type="term" value="P:long-chain fatty-acyl-CoA metabolic process"/>
    <property type="evidence" value="ECO:0007669"/>
    <property type="project" value="TreeGrafter"/>
</dbReference>
<name>A0A7E5VWL4_TRINI</name>
<keyword evidence="12" id="KW-1185">Reference proteome</keyword>
<reference evidence="13" key="1">
    <citation type="submission" date="2025-08" db="UniProtKB">
        <authorList>
            <consortium name="RefSeq"/>
        </authorList>
    </citation>
    <scope>IDENTIFICATION</scope>
</reference>
<keyword evidence="3 10" id="KW-0444">Lipid biosynthesis</keyword>